<feature type="binding site" evidence="6">
    <location>
        <begin position="97"/>
        <end position="103"/>
    </location>
    <ligand>
        <name>S-adenosyl-L-methionine</name>
        <dbReference type="ChEBI" id="CHEBI:59789"/>
    </ligand>
</feature>
<dbReference type="Pfam" id="PF01189">
    <property type="entry name" value="Methyltr_RsmB-F"/>
    <property type="match status" value="1"/>
</dbReference>
<evidence type="ECO:0000256" key="1">
    <source>
        <dbReference type="ARBA" id="ARBA00022490"/>
    </source>
</evidence>
<evidence type="ECO:0000256" key="5">
    <source>
        <dbReference type="ARBA" id="ARBA00022884"/>
    </source>
</evidence>
<dbReference type="InterPro" id="IPR049560">
    <property type="entry name" value="MeTrfase_RsmB-F_NOP2_cat"/>
</dbReference>
<dbReference type="CDD" id="cd02440">
    <property type="entry name" value="AdoMet_MTases"/>
    <property type="match status" value="1"/>
</dbReference>
<evidence type="ECO:0000313" key="8">
    <source>
        <dbReference type="EMBL" id="GHB88121.1"/>
    </source>
</evidence>
<feature type="binding site" evidence="6">
    <location>
        <position position="165"/>
    </location>
    <ligand>
        <name>S-adenosyl-L-methionine</name>
        <dbReference type="ChEBI" id="CHEBI:59789"/>
    </ligand>
</feature>
<protein>
    <submittedName>
        <fullName evidence="8">rRNA cytosine-C5-methyltransferase</fullName>
    </submittedName>
</protein>
<dbReference type="Pfam" id="PF13636">
    <property type="entry name" value="Methyltranf_PUA"/>
    <property type="match status" value="1"/>
</dbReference>
<evidence type="ECO:0000256" key="4">
    <source>
        <dbReference type="ARBA" id="ARBA00022691"/>
    </source>
</evidence>
<feature type="binding site" evidence="6">
    <location>
        <position position="121"/>
    </location>
    <ligand>
        <name>S-adenosyl-L-methionine</name>
        <dbReference type="ChEBI" id="CHEBI:59789"/>
    </ligand>
</feature>
<keyword evidence="5 6" id="KW-0694">RNA-binding</keyword>
<feature type="binding site" evidence="6">
    <location>
        <position position="148"/>
    </location>
    <ligand>
        <name>S-adenosyl-L-methionine</name>
        <dbReference type="ChEBI" id="CHEBI:59789"/>
    </ligand>
</feature>
<proteinExistence type="inferred from homology"/>
<dbReference type="InterPro" id="IPR001678">
    <property type="entry name" value="MeTrfase_RsmB-F_NOP2_dom"/>
</dbReference>
<dbReference type="InterPro" id="IPR029063">
    <property type="entry name" value="SAM-dependent_MTases_sf"/>
</dbReference>
<evidence type="ECO:0000256" key="2">
    <source>
        <dbReference type="ARBA" id="ARBA00022603"/>
    </source>
</evidence>
<dbReference type="PANTHER" id="PTHR22807:SF30">
    <property type="entry name" value="28S RRNA (CYTOSINE(4447)-C(5))-METHYLTRANSFERASE-RELATED"/>
    <property type="match status" value="1"/>
</dbReference>
<evidence type="ECO:0000259" key="7">
    <source>
        <dbReference type="PROSITE" id="PS51686"/>
    </source>
</evidence>
<dbReference type="Proteomes" id="UP000598271">
    <property type="component" value="Unassembled WGS sequence"/>
</dbReference>
<dbReference type="InterPro" id="IPR027391">
    <property type="entry name" value="Nol1_Nop2_Fmu_2"/>
</dbReference>
<reference evidence="8 9" key="1">
    <citation type="journal article" date="2014" name="Int. J. Syst. Evol. Microbiol.">
        <title>Complete genome sequence of Corynebacterium casei LMG S-19264T (=DSM 44701T), isolated from a smear-ripened cheese.</title>
        <authorList>
            <consortium name="US DOE Joint Genome Institute (JGI-PGF)"/>
            <person name="Walter F."/>
            <person name="Albersmeier A."/>
            <person name="Kalinowski J."/>
            <person name="Ruckert C."/>
        </authorList>
    </citation>
    <scope>NUCLEOTIDE SEQUENCE [LARGE SCALE GENOMIC DNA]</scope>
    <source>
        <strain evidence="8 9">KCTC 12866</strain>
    </source>
</reference>
<accession>A0A8J3D852</accession>
<dbReference type="PRINTS" id="PR02008">
    <property type="entry name" value="RCMTFAMILY"/>
</dbReference>
<comment type="similarity">
    <text evidence="6">Belongs to the class I-like SAM-binding methyltransferase superfamily. RsmB/NOP family.</text>
</comment>
<dbReference type="Pfam" id="PF17125">
    <property type="entry name" value="Methyltr_RsmF_N"/>
    <property type="match status" value="1"/>
</dbReference>
<gene>
    <name evidence="8" type="ORF">GCM10007390_50200</name>
</gene>
<dbReference type="GO" id="GO:0008173">
    <property type="term" value="F:RNA methyltransferase activity"/>
    <property type="evidence" value="ECO:0007669"/>
    <property type="project" value="InterPro"/>
</dbReference>
<evidence type="ECO:0000313" key="9">
    <source>
        <dbReference type="Proteomes" id="UP000598271"/>
    </source>
</evidence>
<dbReference type="PANTHER" id="PTHR22807">
    <property type="entry name" value="NOP2 YEAST -RELATED NOL1/NOP2/FMU SUN DOMAIN-CONTAINING"/>
    <property type="match status" value="1"/>
</dbReference>
<dbReference type="SUPFAM" id="SSF53335">
    <property type="entry name" value="S-adenosyl-L-methionine-dependent methyltransferases"/>
    <property type="match status" value="1"/>
</dbReference>
<dbReference type="Gene3D" id="2.30.130.60">
    <property type="match status" value="1"/>
</dbReference>
<keyword evidence="1" id="KW-0963">Cytoplasm</keyword>
<dbReference type="Gene3D" id="3.40.50.150">
    <property type="entry name" value="Vaccinia Virus protein VP39"/>
    <property type="match status" value="1"/>
</dbReference>
<evidence type="ECO:0000256" key="6">
    <source>
        <dbReference type="PROSITE-ProRule" id="PRU01023"/>
    </source>
</evidence>
<dbReference type="InterPro" id="IPR031341">
    <property type="entry name" value="Methyltr_RsmF_N"/>
</dbReference>
<comment type="caution">
    <text evidence="8">The sequence shown here is derived from an EMBL/GenBank/DDBJ whole genome shotgun (WGS) entry which is preliminary data.</text>
</comment>
<feature type="active site" description="Nucleophile" evidence="6">
    <location>
        <position position="218"/>
    </location>
</feature>
<name>A0A8J3D852_9BACT</name>
<dbReference type="PROSITE" id="PS51686">
    <property type="entry name" value="SAM_MT_RSMB_NOP"/>
    <property type="match status" value="1"/>
</dbReference>
<dbReference type="AlphaFoldDB" id="A0A8J3D852"/>
<keyword evidence="4 6" id="KW-0949">S-adenosyl-L-methionine</keyword>
<sequence>MQSQLGAEFALFEETLATAPPVSIRLNPDKQAYDASGLDKVPWHPHGYYLPERPVFTLDPIFHAGGYYVQEASSMILHEVLSQLMPVKRPIRILDLCAAPGGKSTLLASWMPPGSLLLANEVIRSRVNPLQENLERWGHPGTFTSSYDPESFAKLNGFFDIVLVDAPCSGEGLFRKDPEAVREWSPEHVEMCAARQRRILSAAVKLVAPGGTLLYSTCTYNTTENDQNATWLAETQKLDHLEVALPAEWGVVSRNPGYQCYPHRLRGEGFYFAAFRQSHGLPFRGKTGRYMSKLSDLKKREEAALEDWVQDAEELFFLQRPDGTVLFAPNELWNDLMLLDTALPQGVWLREAGEFKGKDFIPAHSLAMSTAMVTDWPAVDLDRDTALRFLKKENIELPDGTPKGWLLAQHQGLNLGWMKNLGNRVNNYLPKDWRIRMDIREV</sequence>
<keyword evidence="3 6" id="KW-0808">Transferase</keyword>
<dbReference type="GO" id="GO:0001510">
    <property type="term" value="P:RNA methylation"/>
    <property type="evidence" value="ECO:0007669"/>
    <property type="project" value="InterPro"/>
</dbReference>
<dbReference type="InterPro" id="IPR023267">
    <property type="entry name" value="RCMT"/>
</dbReference>
<dbReference type="GO" id="GO:0003723">
    <property type="term" value="F:RNA binding"/>
    <property type="evidence" value="ECO:0007669"/>
    <property type="project" value="UniProtKB-UniRule"/>
</dbReference>
<evidence type="ECO:0000256" key="3">
    <source>
        <dbReference type="ARBA" id="ARBA00022679"/>
    </source>
</evidence>
<feature type="domain" description="SAM-dependent MTase RsmB/NOP-type" evidence="7">
    <location>
        <begin position="1"/>
        <end position="278"/>
    </location>
</feature>
<organism evidence="8 9">
    <name type="scientific">Persicitalea jodogahamensis</name>
    <dbReference type="NCBI Taxonomy" id="402147"/>
    <lineage>
        <taxon>Bacteria</taxon>
        <taxon>Pseudomonadati</taxon>
        <taxon>Bacteroidota</taxon>
        <taxon>Cytophagia</taxon>
        <taxon>Cytophagales</taxon>
        <taxon>Spirosomataceae</taxon>
        <taxon>Persicitalea</taxon>
    </lineage>
</organism>
<keyword evidence="9" id="KW-1185">Reference proteome</keyword>
<keyword evidence="2 6" id="KW-0489">Methyltransferase</keyword>
<dbReference type="EMBL" id="BMXF01000009">
    <property type="protein sequence ID" value="GHB88121.1"/>
    <property type="molecule type" value="Genomic_DNA"/>
</dbReference>
<dbReference type="Gene3D" id="3.30.70.1170">
    <property type="entry name" value="Sun protein, domain 3"/>
    <property type="match status" value="1"/>
</dbReference>